<evidence type="ECO:0000313" key="10">
    <source>
        <dbReference type="Proteomes" id="UP000813461"/>
    </source>
</evidence>
<gene>
    <name evidence="9" type="ORF">FB567DRAFT_2721</name>
</gene>
<dbReference type="PANTHER" id="PTHR11101">
    <property type="entry name" value="PHOSPHATE TRANSPORTER"/>
    <property type="match status" value="1"/>
</dbReference>
<evidence type="ECO:0000313" key="9">
    <source>
        <dbReference type="EMBL" id="KAH7094409.1"/>
    </source>
</evidence>
<evidence type="ECO:0000256" key="1">
    <source>
        <dbReference type="ARBA" id="ARBA00004141"/>
    </source>
</evidence>
<keyword evidence="10" id="KW-1185">Reference proteome</keyword>
<comment type="caution">
    <text evidence="9">The sequence shown here is derived from an EMBL/GenBank/DDBJ whole genome shotgun (WGS) entry which is preliminary data.</text>
</comment>
<dbReference type="EMBL" id="JAGMVJ010000001">
    <property type="protein sequence ID" value="KAH7094409.1"/>
    <property type="molecule type" value="Genomic_DNA"/>
</dbReference>
<keyword evidence="3 7" id="KW-0592">Phosphate transport</keyword>
<dbReference type="OrthoDB" id="260807at2759"/>
<evidence type="ECO:0000256" key="2">
    <source>
        <dbReference type="ARBA" id="ARBA00022448"/>
    </source>
</evidence>
<dbReference type="GO" id="GO:0016020">
    <property type="term" value="C:membrane"/>
    <property type="evidence" value="ECO:0007669"/>
    <property type="project" value="UniProtKB-SubCell"/>
</dbReference>
<evidence type="ECO:0000256" key="5">
    <source>
        <dbReference type="ARBA" id="ARBA00022989"/>
    </source>
</evidence>
<feature type="transmembrane region" description="Helical" evidence="7">
    <location>
        <begin position="560"/>
        <end position="586"/>
    </location>
</feature>
<feature type="region of interest" description="Disordered" evidence="8">
    <location>
        <begin position="309"/>
        <end position="363"/>
    </location>
</feature>
<dbReference type="GO" id="GO:0035435">
    <property type="term" value="P:phosphate ion transmembrane transport"/>
    <property type="evidence" value="ECO:0007669"/>
    <property type="project" value="TreeGrafter"/>
</dbReference>
<comment type="function">
    <text evidence="7">Sodium-phosphate symporter.</text>
</comment>
<evidence type="ECO:0000256" key="6">
    <source>
        <dbReference type="ARBA" id="ARBA00023136"/>
    </source>
</evidence>
<evidence type="ECO:0000256" key="8">
    <source>
        <dbReference type="SAM" id="MobiDB-lite"/>
    </source>
</evidence>
<dbReference type="PANTHER" id="PTHR11101:SF55">
    <property type="entry name" value="PHOSPHATE TRANSPORTER"/>
    <property type="match status" value="1"/>
</dbReference>
<dbReference type="Pfam" id="PF01384">
    <property type="entry name" value="PHO4"/>
    <property type="match status" value="1"/>
</dbReference>
<feature type="transmembrane region" description="Helical" evidence="7">
    <location>
        <begin position="149"/>
        <end position="174"/>
    </location>
</feature>
<name>A0A8K0RE78_9PLEO</name>
<keyword evidence="2 7" id="KW-0813">Transport</keyword>
<dbReference type="InterPro" id="IPR001204">
    <property type="entry name" value="Phos_transporter"/>
</dbReference>
<dbReference type="GO" id="GO:0005315">
    <property type="term" value="F:phosphate transmembrane transporter activity"/>
    <property type="evidence" value="ECO:0007669"/>
    <property type="project" value="InterPro"/>
</dbReference>
<evidence type="ECO:0000256" key="7">
    <source>
        <dbReference type="RuleBase" id="RU363058"/>
    </source>
</evidence>
<protein>
    <recommendedName>
        <fullName evidence="7">Phosphate transporter</fullName>
    </recommendedName>
</protein>
<keyword evidence="6 7" id="KW-0472">Membrane</keyword>
<feature type="transmembrane region" description="Helical" evidence="7">
    <location>
        <begin position="512"/>
        <end position="530"/>
    </location>
</feature>
<keyword evidence="4 7" id="KW-0812">Transmembrane</keyword>
<feature type="compositionally biased region" description="Polar residues" evidence="8">
    <location>
        <begin position="318"/>
        <end position="342"/>
    </location>
</feature>
<feature type="transmembrane region" description="Helical" evidence="7">
    <location>
        <begin position="474"/>
        <end position="492"/>
    </location>
</feature>
<feature type="transmembrane region" description="Helical" evidence="7">
    <location>
        <begin position="186"/>
        <end position="203"/>
    </location>
</feature>
<dbReference type="Proteomes" id="UP000813461">
    <property type="component" value="Unassembled WGS sequence"/>
</dbReference>
<dbReference type="AlphaFoldDB" id="A0A8K0RE78"/>
<proteinExistence type="inferred from homology"/>
<evidence type="ECO:0000256" key="3">
    <source>
        <dbReference type="ARBA" id="ARBA00022592"/>
    </source>
</evidence>
<comment type="subcellular location">
    <subcellularLocation>
        <location evidence="1 7">Membrane</location>
        <topology evidence="1 7">Multi-pass membrane protein</topology>
    </subcellularLocation>
</comment>
<comment type="similarity">
    <text evidence="7">Belongs to the inorganic phosphate transporter (PiT) (TC 2.A.20) family.</text>
</comment>
<accession>A0A8K0RE78</accession>
<evidence type="ECO:0000256" key="4">
    <source>
        <dbReference type="ARBA" id="ARBA00022692"/>
    </source>
</evidence>
<sequence length="591" mass="63489">MAPPLQKYSWILALTTIAFIFSSASNGANDVANSYATSVAARTLKMWQAGILACFTEFLGAVALGSRVTSTIKSGVFGLEKFKPAPPTFMLVMGCAEVGSATFLTVATFYGMPVSTTQTVVGALAGAGIAAQTPLKWAWSTGSLSQIAASWAIAPLIAAGFAAALFLTLKFLVLERKDPLKWGMRLIPWYLAFTAGVLALFILDELPNVESFEEMGAGKVCGIILGVAAGVLAIGYLFFVPYFHRRLIMNDSRMRSWHIPLGLLLYRENPPIYWPGKGDQVVTDYYAKTSVETSPADLEKAGVKGDLKDVSVTKDTDGSTGHNDGTSTGSELNGVGESTTTGRAPRGLSVPHNRGVAGTHVVPAKPEPRERWLTPVRDLPFYSPKKLANWTKYILLQGVSRDVVTQKNLGAVHARAIVYDNRVEHLWTYAQVASAMMMSIAHGSNDVANAVGPWVASYNTYTSGEVTSKADTPIWILVIAGLLLGLGFWFYGYHVMRSLGNKITQVSPTRGFAMELGAAITVLLASRLGLPVSTTQCLTGATIGVALCNFDIRAVNWKQIAFIFSSWIITLPSAGLISGLLMVMALNTPHF</sequence>
<feature type="transmembrane region" description="Helical" evidence="7">
    <location>
        <begin position="223"/>
        <end position="244"/>
    </location>
</feature>
<organism evidence="9 10">
    <name type="scientific">Paraphoma chrysanthemicola</name>
    <dbReference type="NCBI Taxonomy" id="798071"/>
    <lineage>
        <taxon>Eukaryota</taxon>
        <taxon>Fungi</taxon>
        <taxon>Dikarya</taxon>
        <taxon>Ascomycota</taxon>
        <taxon>Pezizomycotina</taxon>
        <taxon>Dothideomycetes</taxon>
        <taxon>Pleosporomycetidae</taxon>
        <taxon>Pleosporales</taxon>
        <taxon>Pleosporineae</taxon>
        <taxon>Phaeosphaeriaceae</taxon>
        <taxon>Paraphoma</taxon>
    </lineage>
</organism>
<reference evidence="9" key="1">
    <citation type="journal article" date="2021" name="Nat. Commun.">
        <title>Genetic determinants of endophytism in the Arabidopsis root mycobiome.</title>
        <authorList>
            <person name="Mesny F."/>
            <person name="Miyauchi S."/>
            <person name="Thiergart T."/>
            <person name="Pickel B."/>
            <person name="Atanasova L."/>
            <person name="Karlsson M."/>
            <person name="Huettel B."/>
            <person name="Barry K.W."/>
            <person name="Haridas S."/>
            <person name="Chen C."/>
            <person name="Bauer D."/>
            <person name="Andreopoulos W."/>
            <person name="Pangilinan J."/>
            <person name="LaButti K."/>
            <person name="Riley R."/>
            <person name="Lipzen A."/>
            <person name="Clum A."/>
            <person name="Drula E."/>
            <person name="Henrissat B."/>
            <person name="Kohler A."/>
            <person name="Grigoriev I.V."/>
            <person name="Martin F.M."/>
            <person name="Hacquard S."/>
        </authorList>
    </citation>
    <scope>NUCLEOTIDE SEQUENCE</scope>
    <source>
        <strain evidence="9">MPI-SDFR-AT-0120</strain>
    </source>
</reference>
<keyword evidence="5 7" id="KW-1133">Transmembrane helix</keyword>
<feature type="transmembrane region" description="Helical" evidence="7">
    <location>
        <begin position="89"/>
        <end position="110"/>
    </location>
</feature>
<feature type="transmembrane region" description="Helical" evidence="7">
    <location>
        <begin position="46"/>
        <end position="68"/>
    </location>
</feature>